<evidence type="ECO:0000313" key="4">
    <source>
        <dbReference type="Proteomes" id="UP000008022"/>
    </source>
</evidence>
<dbReference type="HOGENOM" id="CLU_034893_2_1_1"/>
<protein>
    <recommendedName>
        <fullName evidence="2">Programmed cell death protein 2 C-terminal domain-containing protein</fullName>
    </recommendedName>
</protein>
<evidence type="ECO:0000256" key="1">
    <source>
        <dbReference type="SAM" id="MobiDB-lite"/>
    </source>
</evidence>
<dbReference type="PANTHER" id="PTHR12298">
    <property type="entry name" value="PCDC2 PROGRAMMED CELL DEATH PROTEIN 2 -RELATED"/>
    <property type="match status" value="1"/>
</dbReference>
<evidence type="ECO:0000313" key="3">
    <source>
        <dbReference type="EnsemblPlants" id="ORUFI03G14810.2"/>
    </source>
</evidence>
<dbReference type="EnsemblPlants" id="ORUFI03G14810.2">
    <property type="protein sequence ID" value="ORUFI03G14810.2"/>
    <property type="gene ID" value="ORUFI03G14810"/>
</dbReference>
<feature type="domain" description="Programmed cell death protein 2 C-terminal" evidence="2">
    <location>
        <begin position="247"/>
        <end position="349"/>
    </location>
</feature>
<sequence length="378" mass="42394">MESNAEKLRGLTITSLDEEDDEPELPHRSPPASGGGGGGGAGYEDDDEEEEEEAEVTLGFLEKPKHPGLLLRHLFPSKAGGIPAWLDPVNLPSGNSRCCGFCGEPLQFVLQIYAPIEDNAASFHRTLFMFMCPSMACLLRDQHDQWKHRQGNPCRSVKVFRCQLPRSNAFYSSEPPKHNDSDKPLCPGVPASKSWPEYEIAIDYEGAFNSDSCDESNSKSLVMQRPGKPDDMMQSWMDQFEADADNKCWASFQERVSRAPKQVLRYCREENAKPLWALSAGCPSNADIPSCSYCRGPLCYEFQIMPQLLYYFGVKNEPDSLDWATIVVYTCKGSCDQNVSYKEEFAWVQLYPTTTTSWLRSSALIFDVKSGAQLIKTR</sequence>
<dbReference type="GO" id="GO:0005737">
    <property type="term" value="C:cytoplasm"/>
    <property type="evidence" value="ECO:0007669"/>
    <property type="project" value="InterPro"/>
</dbReference>
<dbReference type="InterPro" id="IPR007320">
    <property type="entry name" value="PDCD2_C"/>
</dbReference>
<keyword evidence="4" id="KW-1185">Reference proteome</keyword>
<organism evidence="3 4">
    <name type="scientific">Oryza rufipogon</name>
    <name type="common">Brownbeard rice</name>
    <name type="synonym">Asian wild rice</name>
    <dbReference type="NCBI Taxonomy" id="4529"/>
    <lineage>
        <taxon>Eukaryota</taxon>
        <taxon>Viridiplantae</taxon>
        <taxon>Streptophyta</taxon>
        <taxon>Embryophyta</taxon>
        <taxon>Tracheophyta</taxon>
        <taxon>Spermatophyta</taxon>
        <taxon>Magnoliopsida</taxon>
        <taxon>Liliopsida</taxon>
        <taxon>Poales</taxon>
        <taxon>Poaceae</taxon>
        <taxon>BOP clade</taxon>
        <taxon>Oryzoideae</taxon>
        <taxon>Oryzeae</taxon>
        <taxon>Oryzinae</taxon>
        <taxon>Oryza</taxon>
    </lineage>
</organism>
<accession>A0A0E0NTW4</accession>
<dbReference type="Pfam" id="PF04194">
    <property type="entry name" value="PDCD2_C"/>
    <property type="match status" value="1"/>
</dbReference>
<reference evidence="3" key="2">
    <citation type="submission" date="2015-06" db="UniProtKB">
        <authorList>
            <consortium name="EnsemblPlants"/>
        </authorList>
    </citation>
    <scope>IDENTIFICATION</scope>
</reference>
<feature type="compositionally biased region" description="Gly residues" evidence="1">
    <location>
        <begin position="33"/>
        <end position="42"/>
    </location>
</feature>
<evidence type="ECO:0000259" key="2">
    <source>
        <dbReference type="Pfam" id="PF04194"/>
    </source>
</evidence>
<dbReference type="Gramene" id="ORUFI03G14810.2">
    <property type="protein sequence ID" value="ORUFI03G14810.2"/>
    <property type="gene ID" value="ORUFI03G14810"/>
</dbReference>
<feature type="compositionally biased region" description="Acidic residues" evidence="1">
    <location>
        <begin position="43"/>
        <end position="55"/>
    </location>
</feature>
<name>A0A0E0NTW4_ORYRU</name>
<feature type="region of interest" description="Disordered" evidence="1">
    <location>
        <begin position="1"/>
        <end position="55"/>
    </location>
</feature>
<dbReference type="PANTHER" id="PTHR12298:SF4">
    <property type="entry name" value="PROGRAMMED CELL DEATH PROTEIN 2"/>
    <property type="match status" value="1"/>
</dbReference>
<dbReference type="AlphaFoldDB" id="A0A0E0NTW4"/>
<dbReference type="Proteomes" id="UP000008022">
    <property type="component" value="Unassembled WGS sequence"/>
</dbReference>
<proteinExistence type="predicted"/>
<reference evidence="4" key="1">
    <citation type="submission" date="2013-06" db="EMBL/GenBank/DDBJ databases">
        <authorList>
            <person name="Zhao Q."/>
        </authorList>
    </citation>
    <scope>NUCLEOTIDE SEQUENCE</scope>
    <source>
        <strain evidence="4">cv. W1943</strain>
    </source>
</reference>